<dbReference type="Proteomes" id="UP000054928">
    <property type="component" value="Unassembled WGS sequence"/>
</dbReference>
<evidence type="ECO:0000313" key="3">
    <source>
        <dbReference type="Proteomes" id="UP000054928"/>
    </source>
</evidence>
<reference evidence="3" key="1">
    <citation type="submission" date="2014-09" db="EMBL/GenBank/DDBJ databases">
        <authorList>
            <person name="Sharma Rahul"/>
            <person name="Thines Marco"/>
        </authorList>
    </citation>
    <scope>NUCLEOTIDE SEQUENCE [LARGE SCALE GENOMIC DNA]</scope>
</reference>
<dbReference type="OrthoDB" id="109612at2759"/>
<accession>A0A0P1ASR9</accession>
<dbReference type="EMBL" id="CCYD01001336">
    <property type="protein sequence ID" value="CEG44959.1"/>
    <property type="molecule type" value="Genomic_DNA"/>
</dbReference>
<keyword evidence="3" id="KW-1185">Reference proteome</keyword>
<dbReference type="AlphaFoldDB" id="A0A0P1ASR9"/>
<organism evidence="2 3">
    <name type="scientific">Plasmopara halstedii</name>
    <name type="common">Downy mildew of sunflower</name>
    <dbReference type="NCBI Taxonomy" id="4781"/>
    <lineage>
        <taxon>Eukaryota</taxon>
        <taxon>Sar</taxon>
        <taxon>Stramenopiles</taxon>
        <taxon>Oomycota</taxon>
        <taxon>Peronosporomycetes</taxon>
        <taxon>Peronosporales</taxon>
        <taxon>Peronosporaceae</taxon>
        <taxon>Plasmopara</taxon>
    </lineage>
</organism>
<evidence type="ECO:0000256" key="1">
    <source>
        <dbReference type="SAM" id="Coils"/>
    </source>
</evidence>
<evidence type="ECO:0000313" key="2">
    <source>
        <dbReference type="EMBL" id="CEG44959.1"/>
    </source>
</evidence>
<keyword evidence="1" id="KW-0175">Coiled coil</keyword>
<feature type="coiled-coil region" evidence="1">
    <location>
        <begin position="119"/>
        <end position="146"/>
    </location>
</feature>
<sequence>MDHKQSARNRHKHDTVCLSLSYPIHDFDSPQAIFRSPRVLKQVAEAEKKHKVKKPMTPEEAFEKLQRLMLTMSSNKCTNEILGGLKHACWQSFASKSDDCNQQSQVLYSQLFRCTQEMVLDEAAACQNLRNQIQQLTQRNNTLPERIKERQVALIREMESTVLGTKSLEPRDISTDKVDASSSAICHDKVSMRQRIELRTWACNNLRATIDDLELRHNDIKRQVHDASLELKKEEQVNHVKMKRLEDLRKVPITSSLSSLSRVGSRKCTQQQLARFTLALARNQLLQDTLKERQAFVQARTVAIFDVRNLLHDLNDQKMKVNIEFEGLQDQVAHIKRVCTPRPDWRELRDATSVTTAVDEVDLLAQMRSGALREEDRDNEQRVLRVLSSNWSTVTKASALAAELATIRSRDHAPDTISSEETKLKVLQSEIVRLRQQLEAIKGQSDKNCTKD</sequence>
<proteinExistence type="predicted"/>
<dbReference type="OMA" id="WACNDLR"/>
<dbReference type="RefSeq" id="XP_024581328.1">
    <property type="nucleotide sequence ID" value="XM_024731118.1"/>
</dbReference>
<feature type="coiled-coil region" evidence="1">
    <location>
        <begin position="203"/>
        <end position="237"/>
    </location>
</feature>
<name>A0A0P1ASR9_PLAHL</name>
<protein>
    <submittedName>
        <fullName evidence="2">Uncharacterized protein</fullName>
    </submittedName>
</protein>
<dbReference type="GeneID" id="36396337"/>
<feature type="coiled-coil region" evidence="1">
    <location>
        <begin position="417"/>
        <end position="444"/>
    </location>
</feature>